<evidence type="ECO:0000313" key="4">
    <source>
        <dbReference type="Proteomes" id="UP001597337"/>
    </source>
</evidence>
<evidence type="ECO:0000313" key="3">
    <source>
        <dbReference type="EMBL" id="MFD2113006.1"/>
    </source>
</evidence>
<comment type="caution">
    <text evidence="3">The sequence shown here is derived from an EMBL/GenBank/DDBJ whole genome shotgun (WGS) entry which is preliminary data.</text>
</comment>
<evidence type="ECO:0000256" key="1">
    <source>
        <dbReference type="SAM" id="MobiDB-lite"/>
    </source>
</evidence>
<feature type="compositionally biased region" description="Gly residues" evidence="1">
    <location>
        <begin position="224"/>
        <end position="234"/>
    </location>
</feature>
<feature type="chain" id="PRO_5045143767" evidence="2">
    <location>
        <begin position="25"/>
        <end position="248"/>
    </location>
</feature>
<feature type="signal peptide" evidence="2">
    <location>
        <begin position="1"/>
        <end position="24"/>
    </location>
</feature>
<protein>
    <submittedName>
        <fullName evidence="3">Uncharacterized protein</fullName>
    </submittedName>
</protein>
<feature type="compositionally biased region" description="Low complexity" evidence="1">
    <location>
        <begin position="214"/>
        <end position="223"/>
    </location>
</feature>
<sequence>MLNRVTATALSVALAAALPVLAHASVPSQSAVVSASSDQVSLDSLLSSALGDTPSAQDISGLEGLLSSLATSNPAVAADLALSIARLAFNIAGTDPELSTRMIGMAINAISRDNVIAANPKVAGDALAALEGATQLAKRSAASKSITLSNLGSIESALTALAANQAILGANPDLSNMIAAQLDDANAIADASGFATAAGGPGTGAGGPPGTTGTGITAGSFSGPSGGGGGGGTGTVVTGDGTPASPAG</sequence>
<feature type="compositionally biased region" description="Gly residues" evidence="1">
    <location>
        <begin position="199"/>
        <end position="213"/>
    </location>
</feature>
<feature type="compositionally biased region" description="Low complexity" evidence="1">
    <location>
        <begin position="235"/>
        <end position="248"/>
    </location>
</feature>
<reference evidence="4" key="1">
    <citation type="journal article" date="2019" name="Int. J. Syst. Evol. Microbiol.">
        <title>The Global Catalogue of Microorganisms (GCM) 10K type strain sequencing project: providing services to taxonomists for standard genome sequencing and annotation.</title>
        <authorList>
            <consortium name="The Broad Institute Genomics Platform"/>
            <consortium name="The Broad Institute Genome Sequencing Center for Infectious Disease"/>
            <person name="Wu L."/>
            <person name="Ma J."/>
        </authorList>
    </citation>
    <scope>NUCLEOTIDE SEQUENCE [LARGE SCALE GENOMIC DNA]</scope>
    <source>
        <strain evidence="4">KACC 12597</strain>
    </source>
</reference>
<keyword evidence="4" id="KW-1185">Reference proteome</keyword>
<gene>
    <name evidence="3" type="ORF">ACFSJC_14240</name>
</gene>
<organism evidence="3 4">
    <name type="scientific">Thiorhodococcus fuscus</name>
    <dbReference type="NCBI Taxonomy" id="527200"/>
    <lineage>
        <taxon>Bacteria</taxon>
        <taxon>Pseudomonadati</taxon>
        <taxon>Pseudomonadota</taxon>
        <taxon>Gammaproteobacteria</taxon>
        <taxon>Chromatiales</taxon>
        <taxon>Chromatiaceae</taxon>
        <taxon>Thiorhodococcus</taxon>
    </lineage>
</organism>
<dbReference type="EMBL" id="JBHUHX010000040">
    <property type="protein sequence ID" value="MFD2113006.1"/>
    <property type="molecule type" value="Genomic_DNA"/>
</dbReference>
<keyword evidence="2" id="KW-0732">Signal</keyword>
<accession>A0ABW4YBQ5</accession>
<name>A0ABW4YBQ5_9GAMM</name>
<feature type="region of interest" description="Disordered" evidence="1">
    <location>
        <begin position="199"/>
        <end position="248"/>
    </location>
</feature>
<dbReference type="Proteomes" id="UP001597337">
    <property type="component" value="Unassembled WGS sequence"/>
</dbReference>
<dbReference type="RefSeq" id="WP_386027656.1">
    <property type="nucleotide sequence ID" value="NZ_JBHUHX010000040.1"/>
</dbReference>
<proteinExistence type="predicted"/>
<evidence type="ECO:0000256" key="2">
    <source>
        <dbReference type="SAM" id="SignalP"/>
    </source>
</evidence>